<evidence type="ECO:0000313" key="10">
    <source>
        <dbReference type="EMBL" id="OYO18666.1"/>
    </source>
</evidence>
<dbReference type="PANTHER" id="PTHR43744:SF12">
    <property type="entry name" value="ABC TRANSPORTER PERMEASE PROTEIN MG189-RELATED"/>
    <property type="match status" value="1"/>
</dbReference>
<dbReference type="Gene3D" id="1.10.3720.10">
    <property type="entry name" value="MetI-like"/>
    <property type="match status" value="1"/>
</dbReference>
<dbReference type="Proteomes" id="UP000216311">
    <property type="component" value="Unassembled WGS sequence"/>
</dbReference>
<feature type="transmembrane region" description="Helical" evidence="7">
    <location>
        <begin position="134"/>
        <end position="155"/>
    </location>
</feature>
<evidence type="ECO:0000256" key="4">
    <source>
        <dbReference type="ARBA" id="ARBA00022692"/>
    </source>
</evidence>
<dbReference type="Pfam" id="PF00528">
    <property type="entry name" value="BPD_transp_1"/>
    <property type="match status" value="1"/>
</dbReference>
<evidence type="ECO:0000256" key="3">
    <source>
        <dbReference type="ARBA" id="ARBA00022475"/>
    </source>
</evidence>
<keyword evidence="5 7" id="KW-1133">Transmembrane helix</keyword>
<dbReference type="InterPro" id="IPR035906">
    <property type="entry name" value="MetI-like_sf"/>
</dbReference>
<evidence type="ECO:0000313" key="11">
    <source>
        <dbReference type="Proteomes" id="UP000216311"/>
    </source>
</evidence>
<keyword evidence="4 7" id="KW-0812">Transmembrane</keyword>
<evidence type="ECO:0000256" key="8">
    <source>
        <dbReference type="SAM" id="MobiDB-lite"/>
    </source>
</evidence>
<feature type="region of interest" description="Disordered" evidence="8">
    <location>
        <begin position="1"/>
        <end position="29"/>
    </location>
</feature>
<dbReference type="InterPro" id="IPR000515">
    <property type="entry name" value="MetI-like"/>
</dbReference>
<dbReference type="SUPFAM" id="SSF161098">
    <property type="entry name" value="MetI-like"/>
    <property type="match status" value="1"/>
</dbReference>
<keyword evidence="11" id="KW-1185">Reference proteome</keyword>
<dbReference type="OrthoDB" id="61122at2"/>
<evidence type="ECO:0000256" key="6">
    <source>
        <dbReference type="ARBA" id="ARBA00023136"/>
    </source>
</evidence>
<dbReference type="EMBL" id="NMVQ01000043">
    <property type="protein sequence ID" value="OYO18666.1"/>
    <property type="molecule type" value="Genomic_DNA"/>
</dbReference>
<feature type="transmembrane region" description="Helical" evidence="7">
    <location>
        <begin position="98"/>
        <end position="122"/>
    </location>
</feature>
<evidence type="ECO:0000256" key="5">
    <source>
        <dbReference type="ARBA" id="ARBA00022989"/>
    </source>
</evidence>
<feature type="transmembrane region" description="Helical" evidence="7">
    <location>
        <begin position="167"/>
        <end position="188"/>
    </location>
</feature>
<feature type="transmembrane region" description="Helical" evidence="7">
    <location>
        <begin position="38"/>
        <end position="60"/>
    </location>
</feature>
<dbReference type="AlphaFoldDB" id="A0A255GV33"/>
<dbReference type="PANTHER" id="PTHR43744">
    <property type="entry name" value="ABC TRANSPORTER PERMEASE PROTEIN MG189-RELATED-RELATED"/>
    <property type="match status" value="1"/>
</dbReference>
<dbReference type="PROSITE" id="PS50928">
    <property type="entry name" value="ABC_TM1"/>
    <property type="match status" value="1"/>
</dbReference>
<dbReference type="GO" id="GO:0055085">
    <property type="term" value="P:transmembrane transport"/>
    <property type="evidence" value="ECO:0007669"/>
    <property type="project" value="InterPro"/>
</dbReference>
<evidence type="ECO:0000256" key="2">
    <source>
        <dbReference type="ARBA" id="ARBA00022448"/>
    </source>
</evidence>
<accession>A0A255GV33</accession>
<comment type="subcellular location">
    <subcellularLocation>
        <location evidence="1 7">Cell membrane</location>
        <topology evidence="1 7">Multi-pass membrane protein</topology>
    </subcellularLocation>
</comment>
<dbReference type="RefSeq" id="WP_094364899.1">
    <property type="nucleotide sequence ID" value="NZ_NMVQ01000043.1"/>
</dbReference>
<feature type="transmembrane region" description="Helical" evidence="7">
    <location>
        <begin position="209"/>
        <end position="232"/>
    </location>
</feature>
<dbReference type="CDD" id="cd06261">
    <property type="entry name" value="TM_PBP2"/>
    <property type="match status" value="1"/>
</dbReference>
<dbReference type="GO" id="GO:0005886">
    <property type="term" value="C:plasma membrane"/>
    <property type="evidence" value="ECO:0007669"/>
    <property type="project" value="UniProtKB-SubCell"/>
</dbReference>
<evidence type="ECO:0000256" key="1">
    <source>
        <dbReference type="ARBA" id="ARBA00004651"/>
    </source>
</evidence>
<feature type="transmembrane region" description="Helical" evidence="7">
    <location>
        <begin position="269"/>
        <end position="288"/>
    </location>
</feature>
<reference evidence="10 11" key="1">
    <citation type="submission" date="2017-07" db="EMBL/GenBank/DDBJ databases">
        <title>Draft whole genome sequences of clinical Proprionibacteriaceae strains.</title>
        <authorList>
            <person name="Bernier A.-M."/>
            <person name="Bernard K."/>
            <person name="Domingo M.-C."/>
        </authorList>
    </citation>
    <scope>NUCLEOTIDE SEQUENCE [LARGE SCALE GENOMIC DNA]</scope>
    <source>
        <strain evidence="10 11">NML 130396</strain>
    </source>
</reference>
<comment type="caution">
    <text evidence="10">The sequence shown here is derived from an EMBL/GenBank/DDBJ whole genome shotgun (WGS) entry which is preliminary data.</text>
</comment>
<organism evidence="10 11">
    <name type="scientific">Enemella dayhoffiae</name>
    <dbReference type="NCBI Taxonomy" id="2016507"/>
    <lineage>
        <taxon>Bacteria</taxon>
        <taxon>Bacillati</taxon>
        <taxon>Actinomycetota</taxon>
        <taxon>Actinomycetes</taxon>
        <taxon>Propionibacteriales</taxon>
        <taxon>Propionibacteriaceae</taxon>
        <taxon>Enemella</taxon>
    </lineage>
</organism>
<sequence>MSTTATTDTEATRPAGKQDKGKRWTSTSSTGAPTTVVVLRYAVLIAASIGVLIPLVWTLLSSFKSQGELGKRPPTLLPESFAPTNYVEALSRFEFTTYLTNSVIVTIGATVLTVVINTMCAYGLAKYNFRGRTALFILVLAMIMVPLQVILISVYQVANTLGLVNSLWGLIIPPAATPTGVFLLRQYMLTIPDELIESARVDGAREFPIFLRIIVPLCGPAIAVVTIFSVMWRWNDFLWPLIISQDRAKYTLPVALAQFSAEETVSFNYILAMSVVTMLPVIIIFLFLQRHIVTGISNTGIK</sequence>
<comment type="similarity">
    <text evidence="7">Belongs to the binding-protein-dependent transport system permease family.</text>
</comment>
<evidence type="ECO:0000259" key="9">
    <source>
        <dbReference type="PROSITE" id="PS50928"/>
    </source>
</evidence>
<protein>
    <submittedName>
        <fullName evidence="10">Sugar ABC transporter permease</fullName>
    </submittedName>
</protein>
<feature type="domain" description="ABC transmembrane type-1" evidence="9">
    <location>
        <begin position="99"/>
        <end position="288"/>
    </location>
</feature>
<keyword evidence="3" id="KW-1003">Cell membrane</keyword>
<proteinExistence type="inferred from homology"/>
<keyword evidence="6 7" id="KW-0472">Membrane</keyword>
<evidence type="ECO:0000256" key="7">
    <source>
        <dbReference type="RuleBase" id="RU363032"/>
    </source>
</evidence>
<gene>
    <name evidence="10" type="ORF">CGZ93_14705</name>
</gene>
<name>A0A255GV33_9ACTN</name>
<keyword evidence="2 7" id="KW-0813">Transport</keyword>